<keyword evidence="7" id="KW-0547">Nucleotide-binding</keyword>
<keyword evidence="11 14" id="KW-0324">Glycolysis</keyword>
<feature type="domain" description="Pyruvate kinase C-terminal" evidence="16">
    <location>
        <begin position="358"/>
        <end position="470"/>
    </location>
</feature>
<keyword evidence="10 14" id="KW-0460">Magnesium</keyword>
<dbReference type="Gene3D" id="2.40.33.10">
    <property type="entry name" value="PK beta-barrel domain-like"/>
    <property type="match status" value="1"/>
</dbReference>
<reference evidence="17 18" key="1">
    <citation type="submission" date="2017-05" db="EMBL/GenBank/DDBJ databases">
        <authorList>
            <person name="Varghese N."/>
            <person name="Submissions S."/>
        </authorList>
    </citation>
    <scope>NUCLEOTIDE SEQUENCE [LARGE SCALE GENOMIC DNA]</scope>
    <source>
        <strain evidence="17 18">DSM 100094</strain>
    </source>
</reference>
<dbReference type="GO" id="GO:0000287">
    <property type="term" value="F:magnesium ion binding"/>
    <property type="evidence" value="ECO:0007669"/>
    <property type="project" value="UniProtKB-UniRule"/>
</dbReference>
<evidence type="ECO:0000256" key="4">
    <source>
        <dbReference type="ARBA" id="ARBA00012142"/>
    </source>
</evidence>
<keyword evidence="6" id="KW-0479">Metal-binding</keyword>
<dbReference type="AlphaFoldDB" id="A0A521FF51"/>
<evidence type="ECO:0000256" key="9">
    <source>
        <dbReference type="ARBA" id="ARBA00022840"/>
    </source>
</evidence>
<dbReference type="GO" id="GO:0016301">
    <property type="term" value="F:kinase activity"/>
    <property type="evidence" value="ECO:0007669"/>
    <property type="project" value="UniProtKB-KW"/>
</dbReference>
<dbReference type="Proteomes" id="UP000319014">
    <property type="component" value="Unassembled WGS sequence"/>
</dbReference>
<dbReference type="SUPFAM" id="SSF50800">
    <property type="entry name" value="PK beta-barrel domain-like"/>
    <property type="match status" value="1"/>
</dbReference>
<dbReference type="Pfam" id="PF00224">
    <property type="entry name" value="PK"/>
    <property type="match status" value="1"/>
</dbReference>
<dbReference type="Gene3D" id="3.40.1380.20">
    <property type="entry name" value="Pyruvate kinase, C-terminal domain"/>
    <property type="match status" value="1"/>
</dbReference>
<comment type="catalytic activity">
    <reaction evidence="14">
        <text>pyruvate + ATP = phosphoenolpyruvate + ADP + H(+)</text>
        <dbReference type="Rhea" id="RHEA:18157"/>
        <dbReference type="ChEBI" id="CHEBI:15361"/>
        <dbReference type="ChEBI" id="CHEBI:15378"/>
        <dbReference type="ChEBI" id="CHEBI:30616"/>
        <dbReference type="ChEBI" id="CHEBI:58702"/>
        <dbReference type="ChEBI" id="CHEBI:456216"/>
        <dbReference type="EC" id="2.7.1.40"/>
    </reaction>
</comment>
<dbReference type="InterPro" id="IPR015795">
    <property type="entry name" value="Pyrv_Knase_C"/>
</dbReference>
<dbReference type="PANTHER" id="PTHR11817">
    <property type="entry name" value="PYRUVATE KINASE"/>
    <property type="match status" value="1"/>
</dbReference>
<dbReference type="NCBIfam" id="NF004978">
    <property type="entry name" value="PRK06354.1"/>
    <property type="match status" value="1"/>
</dbReference>
<name>A0A521FF51_9RHOB</name>
<keyword evidence="12 17" id="KW-0670">Pyruvate</keyword>
<dbReference type="NCBIfam" id="TIGR01064">
    <property type="entry name" value="pyruv_kin"/>
    <property type="match status" value="1"/>
</dbReference>
<dbReference type="InterPro" id="IPR001697">
    <property type="entry name" value="Pyr_Knase"/>
</dbReference>
<evidence type="ECO:0000256" key="5">
    <source>
        <dbReference type="ARBA" id="ARBA00022679"/>
    </source>
</evidence>
<keyword evidence="5 14" id="KW-0808">Transferase</keyword>
<accession>A0A521FF51</accession>
<dbReference type="SUPFAM" id="SSF52935">
    <property type="entry name" value="PK C-terminal domain-like"/>
    <property type="match status" value="1"/>
</dbReference>
<dbReference type="EMBL" id="FXTK01000021">
    <property type="protein sequence ID" value="SMO94759.1"/>
    <property type="molecule type" value="Genomic_DNA"/>
</dbReference>
<dbReference type="OrthoDB" id="9812123at2"/>
<evidence type="ECO:0000256" key="7">
    <source>
        <dbReference type="ARBA" id="ARBA00022741"/>
    </source>
</evidence>
<dbReference type="InterPro" id="IPR015806">
    <property type="entry name" value="Pyrv_Knase_insert_dom_sf"/>
</dbReference>
<dbReference type="GO" id="GO:0030955">
    <property type="term" value="F:potassium ion binding"/>
    <property type="evidence" value="ECO:0007669"/>
    <property type="project" value="UniProtKB-UniRule"/>
</dbReference>
<dbReference type="RefSeq" id="WP_142664506.1">
    <property type="nucleotide sequence ID" value="NZ_FXTK01000021.1"/>
</dbReference>
<dbReference type="NCBIfam" id="NF004491">
    <property type="entry name" value="PRK05826.1"/>
    <property type="match status" value="1"/>
</dbReference>
<dbReference type="SUPFAM" id="SSF51621">
    <property type="entry name" value="Phosphoenolpyruvate/pyruvate domain"/>
    <property type="match status" value="1"/>
</dbReference>
<keyword evidence="8 14" id="KW-0418">Kinase</keyword>
<dbReference type="InterPro" id="IPR040442">
    <property type="entry name" value="Pyrv_kinase-like_dom_sf"/>
</dbReference>
<dbReference type="InterPro" id="IPR036918">
    <property type="entry name" value="Pyrv_Knase_C_sf"/>
</dbReference>
<dbReference type="InterPro" id="IPR011037">
    <property type="entry name" value="Pyrv_Knase-like_insert_dom_sf"/>
</dbReference>
<evidence type="ECO:0000256" key="12">
    <source>
        <dbReference type="ARBA" id="ARBA00023317"/>
    </source>
</evidence>
<evidence type="ECO:0000256" key="1">
    <source>
        <dbReference type="ARBA" id="ARBA00001958"/>
    </source>
</evidence>
<proteinExistence type="inferred from homology"/>
<evidence type="ECO:0000256" key="3">
    <source>
        <dbReference type="ARBA" id="ARBA00008663"/>
    </source>
</evidence>
<evidence type="ECO:0000256" key="10">
    <source>
        <dbReference type="ARBA" id="ARBA00022842"/>
    </source>
</evidence>
<dbReference type="InterPro" id="IPR015793">
    <property type="entry name" value="Pyrv_Knase_brl"/>
</dbReference>
<comment type="pathway">
    <text evidence="2 14">Carbohydrate degradation; glycolysis; pyruvate from D-glyceraldehyde 3-phosphate: step 5/5.</text>
</comment>
<feature type="domain" description="Pyruvate kinase barrel" evidence="15">
    <location>
        <begin position="12"/>
        <end position="326"/>
    </location>
</feature>
<evidence type="ECO:0000313" key="18">
    <source>
        <dbReference type="Proteomes" id="UP000319014"/>
    </source>
</evidence>
<organism evidence="17 18">
    <name type="scientific">Paracoccus laeviglucosivorans</name>
    <dbReference type="NCBI Taxonomy" id="1197861"/>
    <lineage>
        <taxon>Bacteria</taxon>
        <taxon>Pseudomonadati</taxon>
        <taxon>Pseudomonadota</taxon>
        <taxon>Alphaproteobacteria</taxon>
        <taxon>Rhodobacterales</taxon>
        <taxon>Paracoccaceae</taxon>
        <taxon>Paracoccus</taxon>
    </lineage>
</organism>
<evidence type="ECO:0000259" key="15">
    <source>
        <dbReference type="Pfam" id="PF00224"/>
    </source>
</evidence>
<evidence type="ECO:0000256" key="8">
    <source>
        <dbReference type="ARBA" id="ARBA00022777"/>
    </source>
</evidence>
<evidence type="ECO:0000313" key="17">
    <source>
        <dbReference type="EMBL" id="SMO94759.1"/>
    </source>
</evidence>
<keyword evidence="9" id="KW-0067">ATP-binding</keyword>
<dbReference type="EC" id="2.7.1.40" evidence="4 13"/>
<dbReference type="InterPro" id="IPR015813">
    <property type="entry name" value="Pyrv/PenolPyrv_kinase-like_dom"/>
</dbReference>
<sequence length="481" mass="50871">MNQHAIAALRPRRAKILATVGPASRSPEMLRRLFLAGVDTFRLNFSHGSHDDHRAAFDAIRALEAEFDQPIGILQDLQGPKIRIGQLAGGPIPLTAGDMLTLTLDGADGTIPLPHPEIFDAVQPGHQLLIDDGRIRLEAVAHDAGSITARVVAGGRLQDRKGVNLPDTVVDLPALTAKDRDDLEFGMSLGVDWVALSFVQRPEDLELAKALIQGRAGLIAKIEKPSALLTLPQIVAGSDGIMIARGDLGVEIPPEEVPGRQKEIIRLCRQMDRPVIVATQMLESMTGTPTPTRAEASDVATAIYDGADAVMLSAETASGQYPAEAVDMMDRIIRRTEAHPFYAASLKATAPDAHDPHQAIAEAAVELAGAIAAPALVAFSSTGASGLRIASHRAPRPTVLLTADLAVARRMALVWGIRPLLDADVTDHDSVPIMAEAAIAQLGIGQSGQSIVVVCGFPFGVAGTTNSLRVTPLGQTERETA</sequence>
<evidence type="ECO:0000256" key="2">
    <source>
        <dbReference type="ARBA" id="ARBA00004997"/>
    </source>
</evidence>
<protein>
    <recommendedName>
        <fullName evidence="4 13">Pyruvate kinase</fullName>
        <ecNumber evidence="4 13">2.7.1.40</ecNumber>
    </recommendedName>
</protein>
<dbReference type="Pfam" id="PF02887">
    <property type="entry name" value="PK_C"/>
    <property type="match status" value="1"/>
</dbReference>
<evidence type="ECO:0000259" key="16">
    <source>
        <dbReference type="Pfam" id="PF02887"/>
    </source>
</evidence>
<comment type="similarity">
    <text evidence="3 14">Belongs to the pyruvate kinase family.</text>
</comment>
<dbReference type="Gene3D" id="3.20.20.60">
    <property type="entry name" value="Phosphoenolpyruvate-binding domains"/>
    <property type="match status" value="1"/>
</dbReference>
<dbReference type="InterPro" id="IPR018209">
    <property type="entry name" value="Pyrv_Knase_AS"/>
</dbReference>
<evidence type="ECO:0000256" key="13">
    <source>
        <dbReference type="NCBIfam" id="TIGR01064"/>
    </source>
</evidence>
<evidence type="ECO:0000256" key="11">
    <source>
        <dbReference type="ARBA" id="ARBA00023152"/>
    </source>
</evidence>
<gene>
    <name evidence="17" type="ORF">SAMN06265221_12150</name>
</gene>
<evidence type="ECO:0000256" key="6">
    <source>
        <dbReference type="ARBA" id="ARBA00022723"/>
    </source>
</evidence>
<dbReference type="PROSITE" id="PS00110">
    <property type="entry name" value="PYRUVATE_KINASE"/>
    <property type="match status" value="1"/>
</dbReference>
<evidence type="ECO:0000256" key="14">
    <source>
        <dbReference type="RuleBase" id="RU000504"/>
    </source>
</evidence>
<dbReference type="PRINTS" id="PR01050">
    <property type="entry name" value="PYRUVTKNASE"/>
</dbReference>
<dbReference type="GO" id="GO:0004743">
    <property type="term" value="F:pyruvate kinase activity"/>
    <property type="evidence" value="ECO:0007669"/>
    <property type="project" value="UniProtKB-UniRule"/>
</dbReference>
<dbReference type="UniPathway" id="UPA00109">
    <property type="reaction ID" value="UER00188"/>
</dbReference>
<dbReference type="GO" id="GO:0005524">
    <property type="term" value="F:ATP binding"/>
    <property type="evidence" value="ECO:0007669"/>
    <property type="project" value="UniProtKB-KW"/>
</dbReference>
<keyword evidence="18" id="KW-1185">Reference proteome</keyword>
<comment type="cofactor">
    <cofactor evidence="1">
        <name>K(+)</name>
        <dbReference type="ChEBI" id="CHEBI:29103"/>
    </cofactor>
</comment>
<dbReference type="FunFam" id="2.40.33.10:FF:000001">
    <property type="entry name" value="Pyruvate kinase"/>
    <property type="match status" value="1"/>
</dbReference>